<evidence type="ECO:0000313" key="8">
    <source>
        <dbReference type="Proteomes" id="UP000319449"/>
    </source>
</evidence>
<dbReference type="GO" id="GO:0005737">
    <property type="term" value="C:cytoplasm"/>
    <property type="evidence" value="ECO:0007669"/>
    <property type="project" value="TreeGrafter"/>
</dbReference>
<evidence type="ECO:0000256" key="1">
    <source>
        <dbReference type="ARBA" id="ARBA00006964"/>
    </source>
</evidence>
<evidence type="ECO:0000256" key="4">
    <source>
        <dbReference type="ARBA" id="ARBA00022723"/>
    </source>
</evidence>
<evidence type="ECO:0000256" key="5">
    <source>
        <dbReference type="PIRNR" id="PIRNR037489"/>
    </source>
</evidence>
<dbReference type="PANTHER" id="PTHR13799">
    <property type="entry name" value="NGG1 INTERACTING FACTOR 3"/>
    <property type="match status" value="1"/>
</dbReference>
<name>A0A562WSA9_9BACT</name>
<evidence type="ECO:0000256" key="6">
    <source>
        <dbReference type="PIRSR" id="PIRSR602678-1"/>
    </source>
</evidence>
<keyword evidence="4 5" id="KW-0479">Metal-binding</keyword>
<dbReference type="Gene3D" id="3.30.70.120">
    <property type="match status" value="1"/>
</dbReference>
<dbReference type="GO" id="GO:0046872">
    <property type="term" value="F:metal ion binding"/>
    <property type="evidence" value="ECO:0007669"/>
    <property type="project" value="UniProtKB-UniRule"/>
</dbReference>
<dbReference type="PIRSF" id="PIRSF037489">
    <property type="entry name" value="UCP037489_NIF3_YqfO"/>
    <property type="match status" value="1"/>
</dbReference>
<keyword evidence="8" id="KW-1185">Reference proteome</keyword>
<reference evidence="7 8" key="1">
    <citation type="submission" date="2019-07" db="EMBL/GenBank/DDBJ databases">
        <title>Genomic Encyclopedia of Archaeal and Bacterial Type Strains, Phase II (KMG-II): from individual species to whole genera.</title>
        <authorList>
            <person name="Goeker M."/>
        </authorList>
    </citation>
    <scope>NUCLEOTIDE SEQUENCE [LARGE SCALE GENOMIC DNA]</scope>
    <source>
        <strain evidence="7 8">ATCC BAA-1139</strain>
    </source>
</reference>
<sequence length="345" mass="37028">MGLQVGDPTAPVERILVALDPTPAAIRAAIESSCQLLLTHHPLIFKPLKKISAADPTSSLIFQAIRHELAVFSLHTNYDIVAEGLNDVLAARLGVEETRPLKVTSVDDLVKLAVFVPLGHEEAVMNALFRFTSDIGAYDECSFRGEGIGTFRPLPGARPFIGQVGTRESVAESRLELLLRKADLAAAVKALCAAHPYEEPAFDCYPLLNQGETLGLGRIGRLGETVTLGGFASTIKERLQMRTLRLVGSPDRPVRKVALCSGSGASLLREAVRQGADVLVTGDVKYHEARDAEALGVALVDAGHFATERIMAEAVADRLRAALANGPYDLSVAPFTDDNDPFTAW</sequence>
<dbReference type="InterPro" id="IPR002678">
    <property type="entry name" value="DUF34/NIF3"/>
</dbReference>
<gene>
    <name evidence="7" type="ORF">JN12_00565</name>
</gene>
<evidence type="ECO:0000256" key="3">
    <source>
        <dbReference type="ARBA" id="ARBA00022112"/>
    </source>
</evidence>
<protein>
    <recommendedName>
        <fullName evidence="3 5">GTP cyclohydrolase 1 type 2 homolog</fullName>
    </recommendedName>
</protein>
<dbReference type="Gene3D" id="3.40.1390.30">
    <property type="entry name" value="NIF3 (NGG1p interacting factor 3)-like"/>
    <property type="match status" value="2"/>
</dbReference>
<dbReference type="Pfam" id="PF01784">
    <property type="entry name" value="DUF34_NIF3"/>
    <property type="match status" value="1"/>
</dbReference>
<feature type="binding site" evidence="6">
    <location>
        <position position="79"/>
    </location>
    <ligand>
        <name>a divalent metal cation</name>
        <dbReference type="ChEBI" id="CHEBI:60240"/>
        <label>1</label>
    </ligand>
</feature>
<dbReference type="EMBL" id="VLLN01000002">
    <property type="protein sequence ID" value="TWJ33151.1"/>
    <property type="molecule type" value="Genomic_DNA"/>
</dbReference>
<evidence type="ECO:0000313" key="7">
    <source>
        <dbReference type="EMBL" id="TWJ33151.1"/>
    </source>
</evidence>
<feature type="binding site" evidence="6">
    <location>
        <position position="41"/>
    </location>
    <ligand>
        <name>a divalent metal cation</name>
        <dbReference type="ChEBI" id="CHEBI:60240"/>
        <label>1</label>
    </ligand>
</feature>
<accession>A0A562WSA9</accession>
<dbReference type="InterPro" id="IPR036069">
    <property type="entry name" value="DUF34/NIF3_sf"/>
</dbReference>
<dbReference type="FunFam" id="3.40.1390.30:FF:000001">
    <property type="entry name" value="GTP cyclohydrolase 1 type 2"/>
    <property type="match status" value="1"/>
</dbReference>
<dbReference type="PANTHER" id="PTHR13799:SF14">
    <property type="entry name" value="GTP CYCLOHYDROLASE 1 TYPE 2 HOMOLOG"/>
    <property type="match status" value="1"/>
</dbReference>
<feature type="binding site" evidence="6">
    <location>
        <position position="304"/>
    </location>
    <ligand>
        <name>a divalent metal cation</name>
        <dbReference type="ChEBI" id="CHEBI:60240"/>
        <label>1</label>
    </ligand>
</feature>
<proteinExistence type="inferred from homology"/>
<comment type="subunit">
    <text evidence="2">Homohexamer.</text>
</comment>
<comment type="similarity">
    <text evidence="1 5">Belongs to the GTP cyclohydrolase I type 2/NIF3 family.</text>
</comment>
<comment type="caution">
    <text evidence="7">The sequence shown here is derived from an EMBL/GenBank/DDBJ whole genome shotgun (WGS) entry which is preliminary data.</text>
</comment>
<dbReference type="AlphaFoldDB" id="A0A562WSA9"/>
<organism evidence="7 8">
    <name type="scientific">Geobacter argillaceus</name>
    <dbReference type="NCBI Taxonomy" id="345631"/>
    <lineage>
        <taxon>Bacteria</taxon>
        <taxon>Pseudomonadati</taxon>
        <taxon>Thermodesulfobacteriota</taxon>
        <taxon>Desulfuromonadia</taxon>
        <taxon>Geobacterales</taxon>
        <taxon>Geobacteraceae</taxon>
        <taxon>Geobacter</taxon>
    </lineage>
</organism>
<dbReference type="NCBIfam" id="TIGR00486">
    <property type="entry name" value="YbgI_SA1388"/>
    <property type="match status" value="1"/>
</dbReference>
<evidence type="ECO:0000256" key="2">
    <source>
        <dbReference type="ARBA" id="ARBA00011643"/>
    </source>
</evidence>
<dbReference type="InterPro" id="IPR017221">
    <property type="entry name" value="DUF34/NIF3_bac"/>
</dbReference>
<dbReference type="InterPro" id="IPR015867">
    <property type="entry name" value="N-reg_PII/ATP_PRibTrfase_C"/>
</dbReference>
<feature type="binding site" evidence="6">
    <location>
        <position position="40"/>
    </location>
    <ligand>
        <name>a divalent metal cation</name>
        <dbReference type="ChEBI" id="CHEBI:60240"/>
        <label>1</label>
    </ligand>
</feature>
<dbReference type="Proteomes" id="UP000319449">
    <property type="component" value="Unassembled WGS sequence"/>
</dbReference>
<feature type="binding site" evidence="6">
    <location>
        <position position="308"/>
    </location>
    <ligand>
        <name>a divalent metal cation</name>
        <dbReference type="ChEBI" id="CHEBI:60240"/>
        <label>1</label>
    </ligand>
</feature>
<dbReference type="SUPFAM" id="SSF102705">
    <property type="entry name" value="NIF3 (NGG1p interacting factor 3)-like"/>
    <property type="match status" value="1"/>
</dbReference>